<keyword evidence="2" id="KW-1185">Reference proteome</keyword>
<dbReference type="AlphaFoldDB" id="A3JYV2"/>
<proteinExistence type="predicted"/>
<dbReference type="EMBL" id="AAYA01000002">
    <property type="protein sequence ID" value="EBA09655.1"/>
    <property type="molecule type" value="Genomic_DNA"/>
</dbReference>
<comment type="caution">
    <text evidence="1">The sequence shown here is derived from an EMBL/GenBank/DDBJ whole genome shotgun (WGS) entry which is preliminary data.</text>
</comment>
<protein>
    <submittedName>
        <fullName evidence="1">Uncharacterized protein</fullName>
    </submittedName>
</protein>
<gene>
    <name evidence="1" type="ORF">SSE37_07603</name>
</gene>
<evidence type="ECO:0000313" key="2">
    <source>
        <dbReference type="Proteomes" id="UP000005713"/>
    </source>
</evidence>
<evidence type="ECO:0000313" key="1">
    <source>
        <dbReference type="EMBL" id="EBA09655.1"/>
    </source>
</evidence>
<accession>A3JYV2</accession>
<reference evidence="1 2" key="1">
    <citation type="submission" date="2006-06" db="EMBL/GenBank/DDBJ databases">
        <authorList>
            <person name="Moran M.A."/>
            <person name="Ferriera S."/>
            <person name="Johnson J."/>
            <person name="Kravitz S."/>
            <person name="Beeson K."/>
            <person name="Sutton G."/>
            <person name="Rogers Y.-H."/>
            <person name="Friedman R."/>
            <person name="Frazier M."/>
            <person name="Venter J.C."/>
        </authorList>
    </citation>
    <scope>NUCLEOTIDE SEQUENCE [LARGE SCALE GENOMIC DNA]</scope>
    <source>
        <strain evidence="1 2">E-37</strain>
    </source>
</reference>
<name>A3JYV2_SAGS3</name>
<dbReference type="Proteomes" id="UP000005713">
    <property type="component" value="Unassembled WGS sequence"/>
</dbReference>
<organism evidence="1 2">
    <name type="scientific">Sagittula stellata (strain ATCC 700073 / DSM 11524 / E-37)</name>
    <dbReference type="NCBI Taxonomy" id="388399"/>
    <lineage>
        <taxon>Bacteria</taxon>
        <taxon>Pseudomonadati</taxon>
        <taxon>Pseudomonadota</taxon>
        <taxon>Alphaproteobacteria</taxon>
        <taxon>Rhodobacterales</taxon>
        <taxon>Roseobacteraceae</taxon>
        <taxon>Sagittula</taxon>
    </lineage>
</organism>
<sequence length="97" mass="10480">MRISEKFRLTPRKYSGLAAFGTMPSAPEMRGYDMADHRWLLEVLADIHVYACANALPMVAKSSQAALTAAEKEVSGGARMHSRCTTAAGHLSIVADN</sequence>